<evidence type="ECO:0000256" key="1">
    <source>
        <dbReference type="ARBA" id="ARBA00001917"/>
    </source>
</evidence>
<evidence type="ECO:0000256" key="5">
    <source>
        <dbReference type="ARBA" id="ARBA00022630"/>
    </source>
</evidence>
<dbReference type="PANTHER" id="PTHR10578">
    <property type="entry name" value="S -2-HYDROXY-ACID OXIDASE-RELATED"/>
    <property type="match status" value="1"/>
</dbReference>
<dbReference type="AlphaFoldDB" id="A0A7S4JIJ4"/>
<evidence type="ECO:0000256" key="16">
    <source>
        <dbReference type="RuleBase" id="RU362121"/>
    </source>
</evidence>
<dbReference type="PROSITE" id="PS51349">
    <property type="entry name" value="FMN_HYDROXY_ACID_DH_2"/>
    <property type="match status" value="1"/>
</dbReference>
<comment type="catalytic activity">
    <reaction evidence="11">
        <text>(S)-lactate + 2 Fe(III)-[cytochrome c] = 2 Fe(II)-[cytochrome c] + pyruvate + 2 H(+)</text>
        <dbReference type="Rhea" id="RHEA:19909"/>
        <dbReference type="Rhea" id="RHEA-COMP:10350"/>
        <dbReference type="Rhea" id="RHEA-COMP:14399"/>
        <dbReference type="ChEBI" id="CHEBI:15361"/>
        <dbReference type="ChEBI" id="CHEBI:15378"/>
        <dbReference type="ChEBI" id="CHEBI:16651"/>
        <dbReference type="ChEBI" id="CHEBI:29033"/>
        <dbReference type="ChEBI" id="CHEBI:29034"/>
        <dbReference type="EC" id="1.1.2.3"/>
    </reaction>
    <physiologicalReaction direction="left-to-right" evidence="11">
        <dbReference type="Rhea" id="RHEA:19910"/>
    </physiologicalReaction>
</comment>
<dbReference type="GO" id="GO:0020037">
    <property type="term" value="F:heme binding"/>
    <property type="evidence" value="ECO:0007669"/>
    <property type="project" value="UniProtKB-UniRule"/>
</dbReference>
<dbReference type="InterPro" id="IPR008259">
    <property type="entry name" value="FMN_hydac_DH_AS"/>
</dbReference>
<comment type="subcellular location">
    <subcellularLocation>
        <location evidence="2">Mitochondrion intermembrane space</location>
    </subcellularLocation>
</comment>
<dbReference type="InterPro" id="IPR018506">
    <property type="entry name" value="Cyt_B5_heme-BS"/>
</dbReference>
<evidence type="ECO:0000256" key="13">
    <source>
        <dbReference type="ARBA" id="ARBA00061589"/>
    </source>
</evidence>
<proteinExistence type="inferred from homology"/>
<dbReference type="EMBL" id="HBKR01000815">
    <property type="protein sequence ID" value="CAE2264633.1"/>
    <property type="molecule type" value="Transcribed_RNA"/>
</dbReference>
<dbReference type="PRINTS" id="PR00363">
    <property type="entry name" value="CYTOCHROMEB5"/>
</dbReference>
<evidence type="ECO:0000256" key="10">
    <source>
        <dbReference type="ARBA" id="ARBA00023128"/>
    </source>
</evidence>
<keyword evidence="7 16" id="KW-0479">Metal-binding</keyword>
<feature type="domain" description="FMN hydroxy acid dehydrogenase" evidence="18">
    <location>
        <begin position="96"/>
        <end position="453"/>
    </location>
</feature>
<evidence type="ECO:0000256" key="6">
    <source>
        <dbReference type="ARBA" id="ARBA00022643"/>
    </source>
</evidence>
<dbReference type="InterPro" id="IPR000262">
    <property type="entry name" value="FMN-dep_DH"/>
</dbReference>
<comment type="similarity">
    <text evidence="16">Belongs to the cytochrome b5 family.</text>
</comment>
<dbReference type="InterPro" id="IPR036400">
    <property type="entry name" value="Cyt_B5-like_heme/steroid_sf"/>
</dbReference>
<evidence type="ECO:0000313" key="19">
    <source>
        <dbReference type="EMBL" id="CAE2264633.1"/>
    </source>
</evidence>
<keyword evidence="10" id="KW-0496">Mitochondrion</keyword>
<evidence type="ECO:0000256" key="7">
    <source>
        <dbReference type="ARBA" id="ARBA00022723"/>
    </source>
</evidence>
<evidence type="ECO:0000256" key="4">
    <source>
        <dbReference type="ARBA" id="ARBA00022617"/>
    </source>
</evidence>
<dbReference type="FunFam" id="3.20.20.70:FF:000062">
    <property type="entry name" value="Cytochrome b2, mitochondrial, putative"/>
    <property type="match status" value="1"/>
</dbReference>
<dbReference type="Gene3D" id="3.20.20.70">
    <property type="entry name" value="Aldolase class I"/>
    <property type="match status" value="1"/>
</dbReference>
<comment type="subunit">
    <text evidence="3">Homotetramer.</text>
</comment>
<dbReference type="CDD" id="cd02922">
    <property type="entry name" value="FCB2_FMN"/>
    <property type="match status" value="1"/>
</dbReference>
<dbReference type="InterPro" id="IPR001199">
    <property type="entry name" value="Cyt_B5-like_heme/steroid-bd"/>
</dbReference>
<evidence type="ECO:0000259" key="17">
    <source>
        <dbReference type="PROSITE" id="PS50255"/>
    </source>
</evidence>
<dbReference type="InterPro" id="IPR037396">
    <property type="entry name" value="FMN_HAD"/>
</dbReference>
<dbReference type="PROSITE" id="PS50255">
    <property type="entry name" value="CYTOCHROME_B5_2"/>
    <property type="match status" value="1"/>
</dbReference>
<dbReference type="SUPFAM" id="SSF51395">
    <property type="entry name" value="FMN-linked oxidoreductases"/>
    <property type="match status" value="1"/>
</dbReference>
<keyword evidence="8" id="KW-0560">Oxidoreductase</keyword>
<protein>
    <recommendedName>
        <fullName evidence="15">L-lactate dehydrogenase (cytochrome)</fullName>
        <ecNumber evidence="14">1.1.2.3</ecNumber>
    </recommendedName>
</protein>
<dbReference type="PANTHER" id="PTHR10578:SF148">
    <property type="entry name" value="L-LACTATE DEHYDROGENASE (CYTOCHROME)"/>
    <property type="match status" value="1"/>
</dbReference>
<evidence type="ECO:0000256" key="12">
    <source>
        <dbReference type="ARBA" id="ARBA00061137"/>
    </source>
</evidence>
<dbReference type="InterPro" id="IPR013785">
    <property type="entry name" value="Aldolase_TIM"/>
</dbReference>
<dbReference type="PROSITE" id="PS00557">
    <property type="entry name" value="FMN_HYDROXY_ACID_DH_1"/>
    <property type="match status" value="1"/>
</dbReference>
<dbReference type="Pfam" id="PF00173">
    <property type="entry name" value="Cyt-b5"/>
    <property type="match status" value="1"/>
</dbReference>
<organism evidence="19">
    <name type="scientific">Paramoeba aestuarina</name>
    <dbReference type="NCBI Taxonomy" id="180227"/>
    <lineage>
        <taxon>Eukaryota</taxon>
        <taxon>Amoebozoa</taxon>
        <taxon>Discosea</taxon>
        <taxon>Flabellinia</taxon>
        <taxon>Dactylopodida</taxon>
        <taxon>Paramoebidae</taxon>
        <taxon>Paramoeba</taxon>
    </lineage>
</organism>
<keyword evidence="5" id="KW-0285">Flavoprotein</keyword>
<sequence length="453" mass="50309">MEEVARHNNRNTCWMVLFGEVYDLTRFLSEHPGGAQILLKNSGKDGTAAFSQVHSKAILKELKPEEKIGEINPKEAGKGGEIDLVSEWKEKRKRLPHLGSLMNVFEFEFLAKGVLDETGWAYYSSGAVDEITLRENRDAYNRVILRPRVLVDVSKIDMTTRILGQPTSIPLYITAAALGKMAHPEGEVLLTKAAHNEKIIQMCATMASVSLDEMVEAAHPEQPLFFQLYVNKDRKIAEETIIRAEKLGVKALCITVDAPCLGRREKDMRHKAMYAPDLATQAGKKGAESGGTARFISQFIDPSLNWDDIKWIKSITNLPLVLKGVQVGEDALKAVEYGVKAIILSNHGGRQADCCRSGLEILPEVMAALRSINAQDKMEVWVDGGIRRGSDIFKALALGAKCVGIGRPSLFALGTYGQEGVERMIQMFKEELDMCMVSCFLHIKKIQFWGFVV</sequence>
<gene>
    <name evidence="19" type="ORF">NAES01612_LOCUS478</name>
</gene>
<evidence type="ECO:0000256" key="14">
    <source>
        <dbReference type="ARBA" id="ARBA00066458"/>
    </source>
</evidence>
<evidence type="ECO:0000256" key="3">
    <source>
        <dbReference type="ARBA" id="ARBA00011881"/>
    </source>
</evidence>
<dbReference type="GO" id="GO:0046872">
    <property type="term" value="F:metal ion binding"/>
    <property type="evidence" value="ECO:0007669"/>
    <property type="project" value="UniProtKB-UniRule"/>
</dbReference>
<comment type="similarity">
    <text evidence="13">In the N-terminal section; belongs to the cytochrome b5 family.</text>
</comment>
<evidence type="ECO:0000256" key="15">
    <source>
        <dbReference type="ARBA" id="ARBA00068515"/>
    </source>
</evidence>
<dbReference type="EC" id="1.1.2.3" evidence="14"/>
<keyword evidence="9 16" id="KW-0408">Iron</keyword>
<dbReference type="Pfam" id="PF01070">
    <property type="entry name" value="FMN_dh"/>
    <property type="match status" value="1"/>
</dbReference>
<comment type="similarity">
    <text evidence="12">In the C-terminal section; belongs to the FMN-dependent alpha-hydroxy acid dehydrogenase family.</text>
</comment>
<evidence type="ECO:0000256" key="11">
    <source>
        <dbReference type="ARBA" id="ARBA00052399"/>
    </source>
</evidence>
<dbReference type="GO" id="GO:0004460">
    <property type="term" value="F:L-lactate dehydrogenase (cytochrome) activity"/>
    <property type="evidence" value="ECO:0007669"/>
    <property type="project" value="UniProtKB-EC"/>
</dbReference>
<evidence type="ECO:0000259" key="18">
    <source>
        <dbReference type="PROSITE" id="PS51349"/>
    </source>
</evidence>
<evidence type="ECO:0000256" key="8">
    <source>
        <dbReference type="ARBA" id="ARBA00023002"/>
    </source>
</evidence>
<evidence type="ECO:0000256" key="2">
    <source>
        <dbReference type="ARBA" id="ARBA00004569"/>
    </source>
</evidence>
<name>A0A7S4JIJ4_9EUKA</name>
<accession>A0A7S4JIJ4</accession>
<dbReference type="PROSITE" id="PS00191">
    <property type="entry name" value="CYTOCHROME_B5_1"/>
    <property type="match status" value="1"/>
</dbReference>
<reference evidence="19" key="1">
    <citation type="submission" date="2021-01" db="EMBL/GenBank/DDBJ databases">
        <authorList>
            <person name="Corre E."/>
            <person name="Pelletier E."/>
            <person name="Niang G."/>
            <person name="Scheremetjew M."/>
            <person name="Finn R."/>
            <person name="Kale V."/>
            <person name="Holt S."/>
            <person name="Cochrane G."/>
            <person name="Meng A."/>
            <person name="Brown T."/>
            <person name="Cohen L."/>
        </authorList>
    </citation>
    <scope>NUCLEOTIDE SEQUENCE</scope>
    <source>
        <strain evidence="19">SoJaBio B1-5/56/2</strain>
    </source>
</reference>
<dbReference type="GO" id="GO:0005758">
    <property type="term" value="C:mitochondrial intermembrane space"/>
    <property type="evidence" value="ECO:0007669"/>
    <property type="project" value="UniProtKB-SubCell"/>
</dbReference>
<keyword evidence="4 16" id="KW-0349">Heme</keyword>
<dbReference type="InterPro" id="IPR037458">
    <property type="entry name" value="L-MDH/L-LDH_FMN-bd"/>
</dbReference>
<dbReference type="SUPFAM" id="SSF55856">
    <property type="entry name" value="Cytochrome b5-like heme/steroid binding domain"/>
    <property type="match status" value="1"/>
</dbReference>
<feature type="domain" description="Cytochrome b5 heme-binding" evidence="17">
    <location>
        <begin position="1"/>
        <end position="72"/>
    </location>
</feature>
<evidence type="ECO:0000256" key="9">
    <source>
        <dbReference type="ARBA" id="ARBA00023004"/>
    </source>
</evidence>
<dbReference type="Gene3D" id="3.10.120.10">
    <property type="entry name" value="Cytochrome b5-like heme/steroid binding domain"/>
    <property type="match status" value="1"/>
</dbReference>
<dbReference type="SMART" id="SM01117">
    <property type="entry name" value="Cyt-b5"/>
    <property type="match status" value="1"/>
</dbReference>
<keyword evidence="6" id="KW-0288">FMN</keyword>
<comment type="cofactor">
    <cofactor evidence="1">
        <name>FMN</name>
        <dbReference type="ChEBI" id="CHEBI:58210"/>
    </cofactor>
</comment>